<dbReference type="Proteomes" id="UP000321569">
    <property type="component" value="Unassembled WGS sequence"/>
</dbReference>
<proteinExistence type="predicted"/>
<dbReference type="AlphaFoldDB" id="A0A512PNB2"/>
<dbReference type="RefSeq" id="WP_156404062.1">
    <property type="nucleotide sequence ID" value="NZ_BKAM01000028.1"/>
</dbReference>
<evidence type="ECO:0000313" key="1">
    <source>
        <dbReference type="EMBL" id="GEP72686.1"/>
    </source>
</evidence>
<accession>A0A512PNB2</accession>
<reference evidence="1 2" key="1">
    <citation type="submission" date="2019-07" db="EMBL/GenBank/DDBJ databases">
        <title>Whole genome shotgun sequence of Lactobacillus rapi NBRC 109618.</title>
        <authorList>
            <person name="Hosoyama A."/>
            <person name="Uohara A."/>
            <person name="Ohji S."/>
            <person name="Ichikawa N."/>
        </authorList>
    </citation>
    <scope>NUCLEOTIDE SEQUENCE [LARGE SCALE GENOMIC DNA]</scope>
    <source>
        <strain evidence="1 2">NBRC 109618</strain>
    </source>
</reference>
<gene>
    <name evidence="1" type="ORF">LRA02_15540</name>
</gene>
<sequence length="55" mass="6166">MTIQFSDQVPKSDRDPVGDILKVAEERIKIGIERLGSAIKETIEANQNSRVIEQV</sequence>
<dbReference type="EMBL" id="BKAM01000028">
    <property type="protein sequence ID" value="GEP72686.1"/>
    <property type="molecule type" value="Genomic_DNA"/>
</dbReference>
<dbReference type="STRING" id="1423795.FD12_GL001307"/>
<evidence type="ECO:0000313" key="2">
    <source>
        <dbReference type="Proteomes" id="UP000321569"/>
    </source>
</evidence>
<protein>
    <submittedName>
        <fullName evidence="1">Uncharacterized protein</fullName>
    </submittedName>
</protein>
<comment type="caution">
    <text evidence="1">The sequence shown here is derived from an EMBL/GenBank/DDBJ whole genome shotgun (WGS) entry which is preliminary data.</text>
</comment>
<organism evidence="1 2">
    <name type="scientific">Lentilactobacillus rapi</name>
    <dbReference type="NCBI Taxonomy" id="481723"/>
    <lineage>
        <taxon>Bacteria</taxon>
        <taxon>Bacillati</taxon>
        <taxon>Bacillota</taxon>
        <taxon>Bacilli</taxon>
        <taxon>Lactobacillales</taxon>
        <taxon>Lactobacillaceae</taxon>
        <taxon>Lentilactobacillus</taxon>
    </lineage>
</organism>
<name>A0A512PNB2_9LACO</name>